<dbReference type="PANTHER" id="PTHR34458:SF5">
    <property type="entry name" value="POLLEN OLE E 1 ALLERGEN AND EXTENSIN FAMILY PROTEIN"/>
    <property type="match status" value="1"/>
</dbReference>
<sequence length="202" mass="20959">MQSISPHPLLNVHQPNTALLISPEYHFTCLLFSSPLFPLPVGMASSYYCKLSLLFIALAVASAILTGQKADAQLLGPIGGLLGLLRIDGILFCSLNGSANVTATPVFPNAAVQLKCGGAVISTSITNASGAFSFMLNPLQFLVSNVLNNCQLTVTTPLSTCNAALPSLGQLVSPLQSLGSTIIGLLNVTQLIPGGFQLLPPN</sequence>
<protein>
    <submittedName>
        <fullName evidence="2">Phylloplanin-like</fullName>
    </submittedName>
</protein>
<reference evidence="2" key="2">
    <citation type="submission" date="2025-08" db="UniProtKB">
        <authorList>
            <consortium name="RefSeq"/>
        </authorList>
    </citation>
    <scope>IDENTIFICATION</scope>
    <source>
        <tissue evidence="2">Leaf</tissue>
    </source>
</reference>
<evidence type="ECO:0000313" key="2">
    <source>
        <dbReference type="RefSeq" id="XP_031398132.1"/>
    </source>
</evidence>
<keyword evidence="1" id="KW-1185">Reference proteome</keyword>
<dbReference type="GeneID" id="116208721"/>
<dbReference type="PANTHER" id="PTHR34458">
    <property type="entry name" value="POLLEN OLE E 1 ALLERGEN AND EXTENSIN FAMILY PROTEIN-RELATED"/>
    <property type="match status" value="1"/>
</dbReference>
<gene>
    <name evidence="2" type="primary">LOC116208721</name>
</gene>
<name>A0A6P8DLD0_PUNGR</name>
<reference evidence="1" key="1">
    <citation type="journal article" date="2020" name="Plant Biotechnol. J.">
        <title>The pomegranate (Punica granatum L.) draft genome dissects genetic divergence between soft- and hard-seeded cultivars.</title>
        <authorList>
            <person name="Luo X."/>
            <person name="Li H."/>
            <person name="Wu Z."/>
            <person name="Yao W."/>
            <person name="Zhao P."/>
            <person name="Cao D."/>
            <person name="Yu H."/>
            <person name="Li K."/>
            <person name="Poudel K."/>
            <person name="Zhao D."/>
            <person name="Zhang F."/>
            <person name="Xia X."/>
            <person name="Chen L."/>
            <person name="Wang Q."/>
            <person name="Jing D."/>
            <person name="Cao S."/>
        </authorList>
    </citation>
    <scope>NUCLEOTIDE SEQUENCE [LARGE SCALE GENOMIC DNA]</scope>
    <source>
        <strain evidence="1">cv. Tunisia</strain>
    </source>
</reference>
<dbReference type="AlphaFoldDB" id="A0A6P8DLD0"/>
<proteinExistence type="predicted"/>
<evidence type="ECO:0000313" key="1">
    <source>
        <dbReference type="Proteomes" id="UP000515151"/>
    </source>
</evidence>
<dbReference type="InterPro" id="IPR040404">
    <property type="entry name" value="Phylloplanin-like"/>
</dbReference>
<organism evidence="1 2">
    <name type="scientific">Punica granatum</name>
    <name type="common">Pomegranate</name>
    <dbReference type="NCBI Taxonomy" id="22663"/>
    <lineage>
        <taxon>Eukaryota</taxon>
        <taxon>Viridiplantae</taxon>
        <taxon>Streptophyta</taxon>
        <taxon>Embryophyta</taxon>
        <taxon>Tracheophyta</taxon>
        <taxon>Spermatophyta</taxon>
        <taxon>Magnoliopsida</taxon>
        <taxon>eudicotyledons</taxon>
        <taxon>Gunneridae</taxon>
        <taxon>Pentapetalae</taxon>
        <taxon>rosids</taxon>
        <taxon>malvids</taxon>
        <taxon>Myrtales</taxon>
        <taxon>Lythraceae</taxon>
        <taxon>Punica</taxon>
    </lineage>
</organism>
<dbReference type="RefSeq" id="XP_031398132.1">
    <property type="nucleotide sequence ID" value="XM_031542272.1"/>
</dbReference>
<accession>A0A6P8DLD0</accession>
<dbReference type="OrthoDB" id="905355at2759"/>
<dbReference type="Proteomes" id="UP000515151">
    <property type="component" value="Chromosome 5"/>
</dbReference>